<organism evidence="2">
    <name type="scientific">Sesamum radiatum</name>
    <name type="common">Black benniseed</name>
    <dbReference type="NCBI Taxonomy" id="300843"/>
    <lineage>
        <taxon>Eukaryota</taxon>
        <taxon>Viridiplantae</taxon>
        <taxon>Streptophyta</taxon>
        <taxon>Embryophyta</taxon>
        <taxon>Tracheophyta</taxon>
        <taxon>Spermatophyta</taxon>
        <taxon>Magnoliopsida</taxon>
        <taxon>eudicotyledons</taxon>
        <taxon>Gunneridae</taxon>
        <taxon>Pentapetalae</taxon>
        <taxon>asterids</taxon>
        <taxon>lamiids</taxon>
        <taxon>Lamiales</taxon>
        <taxon>Pedaliaceae</taxon>
        <taxon>Sesamum</taxon>
    </lineage>
</organism>
<evidence type="ECO:0000313" key="2">
    <source>
        <dbReference type="EMBL" id="KAL0313090.1"/>
    </source>
</evidence>
<gene>
    <name evidence="2" type="ORF">Sradi_5708300</name>
</gene>
<protein>
    <recommendedName>
        <fullName evidence="1">Retrotransposon gag domain-containing protein</fullName>
    </recommendedName>
</protein>
<dbReference type="AlphaFoldDB" id="A0AAW2L4A9"/>
<sequence length="120" mass="14289">MEQYFLTAYVEDEARKVSTATMYLTSDAKLWWRTKYAEIQANQVQLDTWAFLREAIHETFFSENVEYNARRALRKLEHTSSVRDYVKSFSALMLDIRDMSEKDKLFTFMEGLKPLARLEL</sequence>
<feature type="domain" description="Retrotransposon gag" evidence="1">
    <location>
        <begin position="20"/>
        <end position="114"/>
    </location>
</feature>
<reference evidence="2" key="1">
    <citation type="submission" date="2020-06" db="EMBL/GenBank/DDBJ databases">
        <authorList>
            <person name="Li T."/>
            <person name="Hu X."/>
            <person name="Zhang T."/>
            <person name="Song X."/>
            <person name="Zhang H."/>
            <person name="Dai N."/>
            <person name="Sheng W."/>
            <person name="Hou X."/>
            <person name="Wei L."/>
        </authorList>
    </citation>
    <scope>NUCLEOTIDE SEQUENCE</scope>
    <source>
        <strain evidence="2">G02</strain>
        <tissue evidence="2">Leaf</tissue>
    </source>
</reference>
<dbReference type="Pfam" id="PF03732">
    <property type="entry name" value="Retrotrans_gag"/>
    <property type="match status" value="1"/>
</dbReference>
<dbReference type="InterPro" id="IPR005162">
    <property type="entry name" value="Retrotrans_gag_dom"/>
</dbReference>
<evidence type="ECO:0000259" key="1">
    <source>
        <dbReference type="Pfam" id="PF03732"/>
    </source>
</evidence>
<comment type="caution">
    <text evidence="2">The sequence shown here is derived from an EMBL/GenBank/DDBJ whole genome shotgun (WGS) entry which is preliminary data.</text>
</comment>
<dbReference type="EMBL" id="JACGWJ010000026">
    <property type="protein sequence ID" value="KAL0313090.1"/>
    <property type="molecule type" value="Genomic_DNA"/>
</dbReference>
<name>A0AAW2L4A9_SESRA</name>
<accession>A0AAW2L4A9</accession>
<proteinExistence type="predicted"/>
<reference evidence="2" key="2">
    <citation type="journal article" date="2024" name="Plant">
        <title>Genomic evolution and insights into agronomic trait innovations of Sesamum species.</title>
        <authorList>
            <person name="Miao H."/>
            <person name="Wang L."/>
            <person name="Qu L."/>
            <person name="Liu H."/>
            <person name="Sun Y."/>
            <person name="Le M."/>
            <person name="Wang Q."/>
            <person name="Wei S."/>
            <person name="Zheng Y."/>
            <person name="Lin W."/>
            <person name="Duan Y."/>
            <person name="Cao H."/>
            <person name="Xiong S."/>
            <person name="Wang X."/>
            <person name="Wei L."/>
            <person name="Li C."/>
            <person name="Ma Q."/>
            <person name="Ju M."/>
            <person name="Zhao R."/>
            <person name="Li G."/>
            <person name="Mu C."/>
            <person name="Tian Q."/>
            <person name="Mei H."/>
            <person name="Zhang T."/>
            <person name="Gao T."/>
            <person name="Zhang H."/>
        </authorList>
    </citation>
    <scope>NUCLEOTIDE SEQUENCE</scope>
    <source>
        <strain evidence="2">G02</strain>
    </source>
</reference>